<accession>A0A1Z3M148</accession>
<protein>
    <submittedName>
        <fullName evidence="1">DUF3313 domain-containing protein</fullName>
    </submittedName>
</protein>
<evidence type="ECO:0000313" key="1">
    <source>
        <dbReference type="EMBL" id="ASD28173.1"/>
    </source>
</evidence>
<dbReference type="EMBL" id="CP035093">
    <property type="protein sequence ID" value="QAT14833.1"/>
    <property type="molecule type" value="Genomic_DNA"/>
</dbReference>
<reference evidence="2 5" key="3">
    <citation type="submission" date="2019-01" db="EMBL/GenBank/DDBJ databases">
        <title>Brevundimonas diminuta Genome sequencing and assembly.</title>
        <authorList>
            <person name="Chen H."/>
        </authorList>
    </citation>
    <scope>NUCLEOTIDE SEQUENCE [LARGE SCALE GENOMIC DNA]</scope>
    <source>
        <strain evidence="2">ATCC</strain>
        <strain evidence="5">ATCC(B) 19146</strain>
    </source>
</reference>
<dbReference type="Proteomes" id="UP000287388">
    <property type="component" value="Chromosome"/>
</dbReference>
<dbReference type="EMBL" id="CP066026">
    <property type="protein sequence ID" value="QQB87787.1"/>
    <property type="molecule type" value="Genomic_DNA"/>
</dbReference>
<evidence type="ECO:0000313" key="4">
    <source>
        <dbReference type="Proteomes" id="UP000197024"/>
    </source>
</evidence>
<name>A0A1Z3M148_BREDI</name>
<dbReference type="Proteomes" id="UP000197024">
    <property type="component" value="Chromosome"/>
</dbReference>
<dbReference type="Pfam" id="PF11769">
    <property type="entry name" value="DUF3313"/>
    <property type="match status" value="1"/>
</dbReference>
<reference evidence="1 4" key="2">
    <citation type="submission" date="2017-06" db="EMBL/GenBank/DDBJ databases">
        <authorList>
            <person name="Kim H.J."/>
            <person name="Triplett B.A."/>
        </authorList>
    </citation>
    <scope>NUCLEOTIDE SEQUENCE [LARGE SCALE GENOMIC DNA]</scope>
    <source>
        <strain evidence="1 4">BZC3</strain>
    </source>
</reference>
<evidence type="ECO:0000313" key="5">
    <source>
        <dbReference type="Proteomes" id="UP000287388"/>
    </source>
</evidence>
<evidence type="ECO:0000313" key="6">
    <source>
        <dbReference type="Proteomes" id="UP000596117"/>
    </source>
</evidence>
<organism evidence="1 4">
    <name type="scientific">Brevundimonas diminuta</name>
    <name type="common">Pseudomonas diminuta</name>
    <dbReference type="NCBI Taxonomy" id="293"/>
    <lineage>
        <taxon>Bacteria</taxon>
        <taxon>Pseudomonadati</taxon>
        <taxon>Pseudomonadota</taxon>
        <taxon>Alphaproteobacteria</taxon>
        <taxon>Caulobacterales</taxon>
        <taxon>Caulobacteraceae</taxon>
        <taxon>Brevundimonas</taxon>
    </lineage>
</organism>
<proteinExistence type="predicted"/>
<dbReference type="RefSeq" id="WP_046653473.1">
    <property type="nucleotide sequence ID" value="NZ_BJNC01000006.1"/>
</dbReference>
<gene>
    <name evidence="1" type="ORF">CD943_15470</name>
    <name evidence="2" type="ORF">EQG53_10915</name>
    <name evidence="3" type="ORF">I6H83_11525</name>
</gene>
<reference evidence="1 4" key="1">
    <citation type="submission" date="2017-06" db="EMBL/GenBank/DDBJ databases">
        <title>Biodegradation of gentamicin by bacterial consortia AMQD4 in synthetic medium and raw gentamicin sewage.</title>
        <authorList>
            <person name="Chang H."/>
            <person name="Feng Y."/>
            <person name="Li Z."/>
            <person name="Xue J."/>
            <person name="Cheng D."/>
        </authorList>
    </citation>
    <scope>NUCLEOTIDE SEQUENCE [LARGE SCALE GENOMIC DNA]</scope>
    <source>
        <strain evidence="1 4">BZC3</strain>
    </source>
</reference>
<sequence length="281" mass="29536">MFSPIPARTARRAGSITAKLLTAVLPLAAAACQSSPIGHSGFLSSYEGLADRTAGIDGPQSIRDDVLSDEISIVYILPSVLDLEEESGIALEDLTRVRNEVDRQICYEVSERFDLAPEPVAGVGLIRSVITRVEPTSRVGSAVSAVAGFFIPVPVVQFRVPSATGGLAVESELMTSDGQQAAAIIWSRSVEVVSRTDPSLSPVGDALQLAEPLGDAVGDAFASDARKVRSIPEPDPCARFGPRRDVQRFIGSRLVGAATGLYVPSVAGSGRPVKGDEQSPR</sequence>
<reference evidence="3 6" key="4">
    <citation type="submission" date="2020-12" db="EMBL/GenBank/DDBJ databases">
        <title>FDA dAtabase for Regulatory Grade micrObial Sequences (FDA-ARGOS): Supporting development and validation of Infectious Disease Dx tests.</title>
        <authorList>
            <person name="Kerrigan L."/>
            <person name="Long C."/>
            <person name="Tallon L."/>
            <person name="Sadzewicz L."/>
            <person name="Zhao X."/>
            <person name="Boylan J."/>
            <person name="Ott S."/>
            <person name="Bowen H."/>
            <person name="Vavikolanu K."/>
            <person name="Mehta A."/>
            <person name="Aluvathingal J."/>
            <person name="Nadendla S."/>
            <person name="Yan Y."/>
            <person name="Sichtig H."/>
        </authorList>
    </citation>
    <scope>NUCLEOTIDE SEQUENCE [LARGE SCALE GENOMIC DNA]</scope>
    <source>
        <strain evidence="3 6">FDAARGOS_1026</strain>
    </source>
</reference>
<dbReference type="Proteomes" id="UP000596117">
    <property type="component" value="Chromosome"/>
</dbReference>
<dbReference type="AlphaFoldDB" id="A0A1Z3M148"/>
<evidence type="ECO:0000313" key="2">
    <source>
        <dbReference type="EMBL" id="QAT14833.1"/>
    </source>
</evidence>
<keyword evidence="6" id="KW-1185">Reference proteome</keyword>
<dbReference type="InterPro" id="IPR021747">
    <property type="entry name" value="DUF3313"/>
</dbReference>
<dbReference type="KEGG" id="bdm:EQG53_10915"/>
<dbReference type="EMBL" id="CP021995">
    <property type="protein sequence ID" value="ASD28173.1"/>
    <property type="molecule type" value="Genomic_DNA"/>
</dbReference>
<evidence type="ECO:0000313" key="3">
    <source>
        <dbReference type="EMBL" id="QQB87787.1"/>
    </source>
</evidence>
<dbReference type="STRING" id="293.GCA_000988015_00648"/>